<dbReference type="SMART" id="SM00233">
    <property type="entry name" value="PH"/>
    <property type="match status" value="1"/>
</dbReference>
<feature type="region of interest" description="Disordered" evidence="2">
    <location>
        <begin position="1026"/>
        <end position="1085"/>
    </location>
</feature>
<dbReference type="SUPFAM" id="SSF82185">
    <property type="entry name" value="Histone H3 K4-specific methyltransferase SET7/9 N-terminal domain"/>
    <property type="match status" value="4"/>
</dbReference>
<feature type="compositionally biased region" description="Basic and acidic residues" evidence="2">
    <location>
        <begin position="742"/>
        <end position="759"/>
    </location>
</feature>
<dbReference type="PROSITE" id="PS50105">
    <property type="entry name" value="SAM_DOMAIN"/>
    <property type="match status" value="1"/>
</dbReference>
<feature type="domain" description="PH" evidence="3">
    <location>
        <begin position="5"/>
        <end position="109"/>
    </location>
</feature>
<feature type="compositionally biased region" description="Low complexity" evidence="2">
    <location>
        <begin position="1037"/>
        <end position="1054"/>
    </location>
</feature>
<feature type="compositionally biased region" description="Polar residues" evidence="2">
    <location>
        <begin position="954"/>
        <end position="963"/>
    </location>
</feature>
<feature type="compositionally biased region" description="Low complexity" evidence="2">
    <location>
        <begin position="764"/>
        <end position="773"/>
    </location>
</feature>
<dbReference type="Pfam" id="PF00169">
    <property type="entry name" value="PH"/>
    <property type="match status" value="1"/>
</dbReference>
<dbReference type="InterPro" id="IPR011993">
    <property type="entry name" value="PH-like_dom_sf"/>
</dbReference>
<dbReference type="InterPro" id="IPR001660">
    <property type="entry name" value="SAM"/>
</dbReference>
<keyword evidence="1" id="KW-0677">Repeat</keyword>
<evidence type="ECO:0000259" key="3">
    <source>
        <dbReference type="PROSITE" id="PS50003"/>
    </source>
</evidence>
<feature type="compositionally biased region" description="Polar residues" evidence="2">
    <location>
        <begin position="908"/>
        <end position="927"/>
    </location>
</feature>
<evidence type="ECO:0000313" key="6">
    <source>
        <dbReference type="Proteomes" id="UP000290189"/>
    </source>
</evidence>
<feature type="compositionally biased region" description="Low complexity" evidence="2">
    <location>
        <begin position="685"/>
        <end position="696"/>
    </location>
</feature>
<dbReference type="Gene3D" id="1.10.150.50">
    <property type="entry name" value="Transcription Factor, Ets-1"/>
    <property type="match status" value="1"/>
</dbReference>
<dbReference type="PANTHER" id="PTHR43215">
    <property type="entry name" value="RADIAL SPOKE HEAD 1 HOMOLOG"/>
    <property type="match status" value="1"/>
</dbReference>
<dbReference type="SMART" id="SM00698">
    <property type="entry name" value="MORN"/>
    <property type="match status" value="15"/>
</dbReference>
<dbReference type="EMBL" id="OVEO01000001">
    <property type="protein sequence ID" value="SPQ92917.1"/>
    <property type="molecule type" value="Genomic_DNA"/>
</dbReference>
<proteinExistence type="predicted"/>
<dbReference type="Gene3D" id="2.20.110.10">
    <property type="entry name" value="Histone H3 K4-specific methyltransferase SET7/9 N-terminal domain"/>
    <property type="match status" value="8"/>
</dbReference>
<evidence type="ECO:0000256" key="1">
    <source>
        <dbReference type="ARBA" id="ARBA00022737"/>
    </source>
</evidence>
<sequence length="1294" mass="140616">MSTFTRQMEGYLYKLPISYANNVRSGWKKRYFILENRVLSYYAKHQAKSPKGSISVANCKIVDATPLIHKEFSFAVEIGPSTKSQYLFMRASSAAQRNEWVEALLHAAARAQTTPQTSLSHHRSAQGPRVLTMHGSANASPPLASDASYRPQMSLMTESFFVLPPMAWTMPNPQYAGQVNGQSERSGKGQCTAGGASYKGDWVAGLPKGRGCHAWPNGLQYTGTWENGVPHGQGRLESAVTKRLYEGEFRNGVPSGHGRYVDVDGCVYEGEFLNGKKNGKGTQTWTNNNVYTGRFLDDQMSGMGVLVTSSGERYEGEFLSGQKSGQGTLTRADGLVISGTFSMGVCVKGIVAYQDGSVYNGPLHKGSVRHGIGVMRWRTGDVYEGSFVDDQLSGQGVLKSANGDRYDGNWQNNLENGEGTMEYANGNRYKGEWRNGKRHGRGEFYYMSGNIFKGEYADGFANGKGMFLYKDGSRFTGMFRAGKKEGNGTFVFADGRTLEGTWVDDQMQGPGVMTYMNGDKYIGEWQNYKWHGNGEFIFENGCRYIAVFENGAFPATGTLVYPNGNRWQGRVDRRGRRQDAGVMTWTNGESFRGAFVDDKRHGEGTMTAADGTQSAAIYDMDRIVTLLNGNENPPPDVPSTAAGDVAESPSRSSSWFVRKKRSKVLNAVDFSDPNGAPIIAPTRQSMTSMRSLSSMTAVRGSDTDRLILPTPEDARTVLADPPSTPTSSRHGSVADSQPARKWSSEESREWARLAQERKLSNAAQKQQPQQPQPRSDEAILSDGGEVDDVSLDSISSKDDDVVAADVRSHTRQVSIDSVSDDDDDVQANATAPNAITFDLPSAEFAPSSRSPSSASSALSQRAPSMAIRVSAPDILPPERMPLSPVAEVASIPPTPQTPYRPAEPVPQPNTAQHEPSESISEQKSASTTIKRLSLIDNPALPINVNVPAARQPHRTQAQEQLDGQQRQQRQQQQQQQADTSMTSSAFKKKSGTAAAVVKSTKLSNRGLSEVIAGAPILHHRLSSKASMPNMTSASASGPPVQEPGPTQQQQTGDQGARGKPAPERVSERVSACQKDKVTTSVTSSTAEVKGSIGPAYRPMKPWAPVPSKASAAPAKTAAIQGATSMKPQGRTMWGKATADDPDDSPTVPQAELDQWSAEDVASWLQSSNMDEFVDDFKRGNVHGGNIRDLIESGAVARLTDTTHHSIVKKSQLQFALKTLLAKNPRQTPIRRSIRILKTELLKNDVGVALDDDGQLPSGAFVSTARSKAAAPVQVDRLRQLWESRRLTQAIGRKQ</sequence>
<dbReference type="Pfam" id="PF02493">
    <property type="entry name" value="MORN"/>
    <property type="match status" value="15"/>
</dbReference>
<evidence type="ECO:0008006" key="7">
    <source>
        <dbReference type="Google" id="ProtNLM"/>
    </source>
</evidence>
<keyword evidence="5" id="KW-0496">Mitochondrion</keyword>
<dbReference type="SUPFAM" id="SSF47769">
    <property type="entry name" value="SAM/Pointed domain"/>
    <property type="match status" value="1"/>
</dbReference>
<dbReference type="Proteomes" id="UP000290189">
    <property type="component" value="Unassembled WGS sequence"/>
</dbReference>
<feature type="region of interest" description="Disordered" evidence="2">
    <location>
        <begin position="1123"/>
        <end position="1149"/>
    </location>
</feature>
<feature type="compositionally biased region" description="Low complexity" evidence="2">
    <location>
        <begin position="964"/>
        <end position="976"/>
    </location>
</feature>
<name>A0A3P3XY94_PLABS</name>
<feature type="region of interest" description="Disordered" evidence="2">
    <location>
        <begin position="629"/>
        <end position="653"/>
    </location>
</feature>
<feature type="region of interest" description="Disordered" evidence="2">
    <location>
        <begin position="888"/>
        <end position="927"/>
    </location>
</feature>
<feature type="compositionally biased region" description="Polar residues" evidence="2">
    <location>
        <begin position="1026"/>
        <end position="1035"/>
    </location>
</feature>
<feature type="region of interest" description="Disordered" evidence="2">
    <location>
        <begin position="840"/>
        <end position="863"/>
    </location>
</feature>
<evidence type="ECO:0000259" key="4">
    <source>
        <dbReference type="PROSITE" id="PS50105"/>
    </source>
</evidence>
<dbReference type="PROSITE" id="PS50003">
    <property type="entry name" value="PH_DOMAIN"/>
    <property type="match status" value="1"/>
</dbReference>
<dbReference type="SUPFAM" id="SSF50729">
    <property type="entry name" value="PH domain-like"/>
    <property type="match status" value="1"/>
</dbReference>
<gene>
    <name evidence="5" type="ORF">PLBR_LOCUS132</name>
</gene>
<geneLocation type="mitochondrion" evidence="5"/>
<protein>
    <recommendedName>
        <fullName evidence="7">PH domain-containing protein</fullName>
    </recommendedName>
</protein>
<dbReference type="InterPro" id="IPR003409">
    <property type="entry name" value="MORN"/>
</dbReference>
<feature type="region of interest" description="Disordered" evidence="2">
    <location>
        <begin position="950"/>
        <end position="992"/>
    </location>
</feature>
<accession>A0A3P3XY94</accession>
<feature type="compositionally biased region" description="Basic and acidic residues" evidence="2">
    <location>
        <begin position="1060"/>
        <end position="1077"/>
    </location>
</feature>
<feature type="domain" description="SAM" evidence="4">
    <location>
        <begin position="1155"/>
        <end position="1198"/>
    </location>
</feature>
<dbReference type="InterPro" id="IPR013761">
    <property type="entry name" value="SAM/pointed_sf"/>
</dbReference>
<dbReference type="PANTHER" id="PTHR43215:SF14">
    <property type="entry name" value="RADIAL SPOKE HEAD 1 HOMOLOG"/>
    <property type="match status" value="1"/>
</dbReference>
<dbReference type="Gene3D" id="2.30.29.30">
    <property type="entry name" value="Pleckstrin-homology domain (PH domain)/Phosphotyrosine-binding domain (PTB)"/>
    <property type="match status" value="1"/>
</dbReference>
<reference evidence="5 6" key="1">
    <citation type="submission" date="2018-03" db="EMBL/GenBank/DDBJ databases">
        <authorList>
            <person name="Fogelqvist J."/>
        </authorList>
    </citation>
    <scope>NUCLEOTIDE SEQUENCE [LARGE SCALE GENOMIC DNA]</scope>
</reference>
<evidence type="ECO:0000256" key="2">
    <source>
        <dbReference type="SAM" id="MobiDB-lite"/>
    </source>
</evidence>
<feature type="compositionally biased region" description="Pro residues" evidence="2">
    <location>
        <begin position="892"/>
        <end position="907"/>
    </location>
</feature>
<feature type="region of interest" description="Disordered" evidence="2">
    <location>
        <begin position="685"/>
        <end position="781"/>
    </location>
</feature>
<evidence type="ECO:0000313" key="5">
    <source>
        <dbReference type="EMBL" id="SPQ92917.1"/>
    </source>
</evidence>
<dbReference type="InterPro" id="IPR001849">
    <property type="entry name" value="PH_domain"/>
</dbReference>
<organism evidence="5 6">
    <name type="scientific">Plasmodiophora brassicae</name>
    <name type="common">Clubroot disease agent</name>
    <dbReference type="NCBI Taxonomy" id="37360"/>
    <lineage>
        <taxon>Eukaryota</taxon>
        <taxon>Sar</taxon>
        <taxon>Rhizaria</taxon>
        <taxon>Endomyxa</taxon>
        <taxon>Phytomyxea</taxon>
        <taxon>Plasmodiophorida</taxon>
        <taxon>Plasmodiophoridae</taxon>
        <taxon>Plasmodiophora</taxon>
    </lineage>
</organism>